<dbReference type="SUPFAM" id="SSF100950">
    <property type="entry name" value="NagB/RpiA/CoA transferase-like"/>
    <property type="match status" value="1"/>
</dbReference>
<dbReference type="HOGENOM" id="CLU_053947_2_0_12"/>
<proteinExistence type="predicted"/>
<dbReference type="GO" id="GO:0005975">
    <property type="term" value="P:carbohydrate metabolic process"/>
    <property type="evidence" value="ECO:0007669"/>
    <property type="project" value="InterPro"/>
</dbReference>
<feature type="domain" description="Glucosamine/galactosamine-6-phosphate isomerase" evidence="1">
    <location>
        <begin position="101"/>
        <end position="196"/>
    </location>
</feature>
<dbReference type="PANTHER" id="PTHR11054:SF0">
    <property type="entry name" value="6-PHOSPHOGLUCONOLACTONASE"/>
    <property type="match status" value="1"/>
</dbReference>
<reference evidence="3" key="1">
    <citation type="submission" date="2011-02" db="EMBL/GenBank/DDBJ databases">
        <title>Complete sequence of Spirochaeta sp. Buddy.</title>
        <authorList>
            <person name="Lucas S."/>
            <person name="Copeland A."/>
            <person name="Lapidus A."/>
            <person name="Cheng J.-F."/>
            <person name="Goodwin L."/>
            <person name="Pitluck S."/>
            <person name="Zeytun A."/>
            <person name="Detter J.C."/>
            <person name="Han C."/>
            <person name="Tapia R."/>
            <person name="Land M."/>
            <person name="Hauser L."/>
            <person name="Kyrpides N."/>
            <person name="Ivanova N."/>
            <person name="Mikhailova N."/>
            <person name="Pagani I."/>
            <person name="Ritalahti K.M."/>
            <person name="Loeffler F.E."/>
            <person name="Woyke T."/>
        </authorList>
    </citation>
    <scope>NUCLEOTIDE SEQUENCE [LARGE SCALE GENOMIC DNA]</scope>
    <source>
        <strain evidence="3">ATCC BAA-1886 / DSM 22777 / Buddy</strain>
    </source>
</reference>
<dbReference type="InterPro" id="IPR037171">
    <property type="entry name" value="NagB/RpiA_transferase-like"/>
</dbReference>
<dbReference type="AlphaFoldDB" id="F0RVT6"/>
<evidence type="ECO:0000259" key="1">
    <source>
        <dbReference type="Pfam" id="PF01182"/>
    </source>
</evidence>
<dbReference type="STRING" id="158189.SpiBuddy_1323"/>
<dbReference type="PANTHER" id="PTHR11054">
    <property type="entry name" value="6-PHOSPHOGLUCONOLACTONASE"/>
    <property type="match status" value="1"/>
</dbReference>
<accession>F0RVT6</accession>
<dbReference type="OrthoDB" id="9810967at2"/>
<organism evidence="2 3">
    <name type="scientific">Sphaerochaeta globosa (strain ATCC BAA-1886 / DSM 22777 / Buddy)</name>
    <name type="common">Spirochaeta sp. (strain Buddy)</name>
    <dbReference type="NCBI Taxonomy" id="158189"/>
    <lineage>
        <taxon>Bacteria</taxon>
        <taxon>Pseudomonadati</taxon>
        <taxon>Spirochaetota</taxon>
        <taxon>Spirochaetia</taxon>
        <taxon>Spirochaetales</taxon>
        <taxon>Sphaerochaetaceae</taxon>
        <taxon>Sphaerochaeta</taxon>
    </lineage>
</organism>
<dbReference type="eggNOG" id="COG0363">
    <property type="taxonomic scope" value="Bacteria"/>
</dbReference>
<dbReference type="KEGG" id="sbu:SpiBuddy_1323"/>
<dbReference type="Proteomes" id="UP000008466">
    <property type="component" value="Chromosome"/>
</dbReference>
<sequence length="210" mass="23473">MRIERIAQPKDLSRFVAQDLISLARQKEGTLHIALPGGRSAQYLVEGLLSLDASIQKRLQLYLVDERLDGETNLATLLQAGFEEAFDLKQLSIPSTTDRLSSSLFDRVYLGVGEDGHIASLFPHHWPEKSQVQVAVIENSPKLPRRRATLTFFGFSTLAEEAKIFLLFLGEGKREALNRLLAGNEQADTLPCMFFADPQFSSVIITDLKE</sequence>
<dbReference type="Gene3D" id="3.40.50.1360">
    <property type="match status" value="2"/>
</dbReference>
<keyword evidence="3" id="KW-1185">Reference proteome</keyword>
<dbReference type="RefSeq" id="WP_013606999.1">
    <property type="nucleotide sequence ID" value="NC_015152.1"/>
</dbReference>
<name>F0RVT6_SPHGB</name>
<dbReference type="Pfam" id="PF01182">
    <property type="entry name" value="Glucosamine_iso"/>
    <property type="match status" value="1"/>
</dbReference>
<protein>
    <submittedName>
        <fullName evidence="2">6-phosphogluconolactonase</fullName>
    </submittedName>
</protein>
<evidence type="ECO:0000313" key="3">
    <source>
        <dbReference type="Proteomes" id="UP000008466"/>
    </source>
</evidence>
<dbReference type="EMBL" id="CP002541">
    <property type="protein sequence ID" value="ADY13148.1"/>
    <property type="molecule type" value="Genomic_DNA"/>
</dbReference>
<gene>
    <name evidence="2" type="ordered locus">SpiBuddy_1323</name>
</gene>
<dbReference type="InterPro" id="IPR006148">
    <property type="entry name" value="Glc/Gal-6P_isomerase"/>
</dbReference>
<evidence type="ECO:0000313" key="2">
    <source>
        <dbReference type="EMBL" id="ADY13148.1"/>
    </source>
</evidence>
<dbReference type="InterPro" id="IPR039104">
    <property type="entry name" value="6PGL"/>
</dbReference>